<proteinExistence type="predicted"/>
<sequence>MDSISYSLATAAQLNQLIHAELKATDNRATDDQEASESQDAKAQAMSALHSTKSLLAATLANLRSVKKRAPSKAVTASALRLGRSLINSMPALPMASGQSYLDQFSASLSTVPVIGIKNNQVMYLATLPSVRAKSGVKNAWAYFSALPDGVTVDGSTNVHLFPYKGNLFISVGRAVWKKKCRDLSDPTTRQEAVDNWPKMYVNKWEKVGDDVLPSADVLDIIPFAALSVDRNQIEFRLLILGSDKAVQVLKSDDIYASNEWTLLQYQAKAGDKTTLPAWKRMAYWNNSVVALDDQSNTWDLQPNFQNRTYTISDKTAIESTSELTATDMGPIAVRKDSFLYNRVVQDAPSDGKDPALEWQKGMAQDRTSVYPIVGKMSAFALTHKTYLDLLLQAADDYEKSEGDDQKQAIAIKAGKEYVTHAMVWSKMLSTSVNATKATVNVMTSQLHDNFTDLDSMYGTLNVFWVQQLAPEIFEDISSVVASKDVTDKLNEAALKYLDTLNKQGVTIPPDSSDLRANVLVRTSLKVAEASLKSTKAAKAKFQAASAGYEAVLKQIESNPSTIQQKLDQTDKDIGSLEQQERDKIIWITADTIALACAAAITFASAGAFGPVAVALTTAEKIGLGAAATAAATSNRISTATLKSLKVVQPLFANVVKAADDVESAVSAMVDGLEAVRGDTAKGQVLA</sequence>
<dbReference type="EMBL" id="JAUKUA010000003">
    <property type="protein sequence ID" value="KAK0719443.1"/>
    <property type="molecule type" value="Genomic_DNA"/>
</dbReference>
<reference evidence="1" key="1">
    <citation type="submission" date="2023-06" db="EMBL/GenBank/DDBJ databases">
        <title>Genome-scale phylogeny and comparative genomics of the fungal order Sordariales.</title>
        <authorList>
            <consortium name="Lawrence Berkeley National Laboratory"/>
            <person name="Hensen N."/>
            <person name="Bonometti L."/>
            <person name="Westerberg I."/>
            <person name="Brannstrom I.O."/>
            <person name="Guillou S."/>
            <person name="Cros-Aarteil S."/>
            <person name="Calhoun S."/>
            <person name="Haridas S."/>
            <person name="Kuo A."/>
            <person name="Mondo S."/>
            <person name="Pangilinan J."/>
            <person name="Riley R."/>
            <person name="Labutti K."/>
            <person name="Andreopoulos B."/>
            <person name="Lipzen A."/>
            <person name="Chen C."/>
            <person name="Yanf M."/>
            <person name="Daum C."/>
            <person name="Ng V."/>
            <person name="Clum A."/>
            <person name="Steindorff A."/>
            <person name="Ohm R."/>
            <person name="Martin F."/>
            <person name="Silar P."/>
            <person name="Natvig D."/>
            <person name="Lalanne C."/>
            <person name="Gautier V."/>
            <person name="Ament-Velasquez S.L."/>
            <person name="Kruys A."/>
            <person name="Hutchinson M.I."/>
            <person name="Powell A.J."/>
            <person name="Barry K."/>
            <person name="Miller A.N."/>
            <person name="Grigoriev I.V."/>
            <person name="Debuchy R."/>
            <person name="Gladieux P."/>
            <person name="Thoren M.H."/>
            <person name="Johannesson H."/>
        </authorList>
    </citation>
    <scope>NUCLEOTIDE SEQUENCE</scope>
    <source>
        <strain evidence="1">SMH4607-1</strain>
    </source>
</reference>
<name>A0AA40AP67_9PEZI</name>
<organism evidence="1 2">
    <name type="scientific">Lasiosphaeris hirsuta</name>
    <dbReference type="NCBI Taxonomy" id="260670"/>
    <lineage>
        <taxon>Eukaryota</taxon>
        <taxon>Fungi</taxon>
        <taxon>Dikarya</taxon>
        <taxon>Ascomycota</taxon>
        <taxon>Pezizomycotina</taxon>
        <taxon>Sordariomycetes</taxon>
        <taxon>Sordariomycetidae</taxon>
        <taxon>Sordariales</taxon>
        <taxon>Lasiosphaeriaceae</taxon>
        <taxon>Lasiosphaeris</taxon>
    </lineage>
</organism>
<gene>
    <name evidence="1" type="ORF">B0H67DRAFT_642798</name>
</gene>
<evidence type="ECO:0000313" key="1">
    <source>
        <dbReference type="EMBL" id="KAK0719443.1"/>
    </source>
</evidence>
<dbReference type="Proteomes" id="UP001172102">
    <property type="component" value="Unassembled WGS sequence"/>
</dbReference>
<comment type="caution">
    <text evidence="1">The sequence shown here is derived from an EMBL/GenBank/DDBJ whole genome shotgun (WGS) entry which is preliminary data.</text>
</comment>
<evidence type="ECO:0000313" key="2">
    <source>
        <dbReference type="Proteomes" id="UP001172102"/>
    </source>
</evidence>
<keyword evidence="2" id="KW-1185">Reference proteome</keyword>
<dbReference type="AlphaFoldDB" id="A0AA40AP67"/>
<accession>A0AA40AP67</accession>
<protein>
    <submittedName>
        <fullName evidence="1">Uncharacterized protein</fullName>
    </submittedName>
</protein>